<accession>A0AAD9ZZK4</accession>
<gene>
    <name evidence="2" type="ORF">Dsin_021458</name>
</gene>
<dbReference type="Proteomes" id="UP001281410">
    <property type="component" value="Unassembled WGS sequence"/>
</dbReference>
<evidence type="ECO:0000256" key="1">
    <source>
        <dbReference type="SAM" id="MobiDB-lite"/>
    </source>
</evidence>
<feature type="region of interest" description="Disordered" evidence="1">
    <location>
        <begin position="101"/>
        <end position="129"/>
    </location>
</feature>
<dbReference type="InterPro" id="IPR036322">
    <property type="entry name" value="WD40_repeat_dom_sf"/>
</dbReference>
<dbReference type="AlphaFoldDB" id="A0AAD9ZZK4"/>
<organism evidence="2 3">
    <name type="scientific">Dipteronia sinensis</name>
    <dbReference type="NCBI Taxonomy" id="43782"/>
    <lineage>
        <taxon>Eukaryota</taxon>
        <taxon>Viridiplantae</taxon>
        <taxon>Streptophyta</taxon>
        <taxon>Embryophyta</taxon>
        <taxon>Tracheophyta</taxon>
        <taxon>Spermatophyta</taxon>
        <taxon>Magnoliopsida</taxon>
        <taxon>eudicotyledons</taxon>
        <taxon>Gunneridae</taxon>
        <taxon>Pentapetalae</taxon>
        <taxon>rosids</taxon>
        <taxon>malvids</taxon>
        <taxon>Sapindales</taxon>
        <taxon>Sapindaceae</taxon>
        <taxon>Hippocastanoideae</taxon>
        <taxon>Acereae</taxon>
        <taxon>Dipteronia</taxon>
    </lineage>
</organism>
<proteinExistence type="predicted"/>
<feature type="compositionally biased region" description="Polar residues" evidence="1">
    <location>
        <begin position="108"/>
        <end position="117"/>
    </location>
</feature>
<comment type="caution">
    <text evidence="2">The sequence shown here is derived from an EMBL/GenBank/DDBJ whole genome shotgun (WGS) entry which is preliminary data.</text>
</comment>
<evidence type="ECO:0000313" key="2">
    <source>
        <dbReference type="EMBL" id="KAK3198043.1"/>
    </source>
</evidence>
<name>A0AAD9ZZK4_9ROSI</name>
<dbReference type="EMBL" id="JANJYJ010000007">
    <property type="protein sequence ID" value="KAK3198043.1"/>
    <property type="molecule type" value="Genomic_DNA"/>
</dbReference>
<reference evidence="2" key="1">
    <citation type="journal article" date="2023" name="Plant J.">
        <title>Genome sequences and population genomics provide insights into the demographic history, inbreeding, and mutation load of two 'living fossil' tree species of Dipteronia.</title>
        <authorList>
            <person name="Feng Y."/>
            <person name="Comes H.P."/>
            <person name="Chen J."/>
            <person name="Zhu S."/>
            <person name="Lu R."/>
            <person name="Zhang X."/>
            <person name="Li P."/>
            <person name="Qiu J."/>
            <person name="Olsen K.M."/>
            <person name="Qiu Y."/>
        </authorList>
    </citation>
    <scope>NUCLEOTIDE SEQUENCE</scope>
    <source>
        <strain evidence="2">NBL</strain>
    </source>
</reference>
<dbReference type="SUPFAM" id="SSF50978">
    <property type="entry name" value="WD40 repeat-like"/>
    <property type="match status" value="1"/>
</dbReference>
<dbReference type="Gene3D" id="2.130.10.10">
    <property type="entry name" value="YVTN repeat-like/Quinoprotein amine dehydrogenase"/>
    <property type="match status" value="1"/>
</dbReference>
<dbReference type="InterPro" id="IPR015943">
    <property type="entry name" value="WD40/YVTN_repeat-like_dom_sf"/>
</dbReference>
<feature type="non-terminal residue" evidence="2">
    <location>
        <position position="1"/>
    </location>
</feature>
<protein>
    <submittedName>
        <fullName evidence="2">Uncharacterized protein</fullName>
    </submittedName>
</protein>
<sequence>VKEDVQVSLKHMLTGHQKPVLLVYLVFTMSWSHDDQQLITCGQEEVIRRLDIGFGECLKVYEKYGVGLISYGPDEKLDLRDGLKTLYVKFAQATRHSNRTGIAEDQQCHVNKSQPVNGKNVDQRHITRT</sequence>
<evidence type="ECO:0000313" key="3">
    <source>
        <dbReference type="Proteomes" id="UP001281410"/>
    </source>
</evidence>
<keyword evidence="3" id="KW-1185">Reference proteome</keyword>